<name>A0A0A2TGC1_9BACI</name>
<dbReference type="Pfam" id="PF00528">
    <property type="entry name" value="BPD_transp_1"/>
    <property type="match status" value="1"/>
</dbReference>
<dbReference type="STRING" id="1385514.N782_00815"/>
<dbReference type="EMBL" id="AVBF01000001">
    <property type="protein sequence ID" value="KGP74614.1"/>
    <property type="molecule type" value="Genomic_DNA"/>
</dbReference>
<dbReference type="RefSeq" id="WP_036815241.1">
    <property type="nucleotide sequence ID" value="NZ_AVBF01000001.1"/>
</dbReference>
<accession>A0A0A2TGC1</accession>
<dbReference type="Gene3D" id="1.10.3720.10">
    <property type="entry name" value="MetI-like"/>
    <property type="match status" value="1"/>
</dbReference>
<evidence type="ECO:0000256" key="8">
    <source>
        <dbReference type="SAM" id="MobiDB-lite"/>
    </source>
</evidence>
<organism evidence="10 11">
    <name type="scientific">Pontibacillus yanchengensis Y32</name>
    <dbReference type="NCBI Taxonomy" id="1385514"/>
    <lineage>
        <taxon>Bacteria</taxon>
        <taxon>Bacillati</taxon>
        <taxon>Bacillota</taxon>
        <taxon>Bacilli</taxon>
        <taxon>Bacillales</taxon>
        <taxon>Bacillaceae</taxon>
        <taxon>Pontibacillus</taxon>
    </lineage>
</organism>
<dbReference type="InterPro" id="IPR050366">
    <property type="entry name" value="BP-dependent_transpt_permease"/>
</dbReference>
<feature type="transmembrane region" description="Helical" evidence="7">
    <location>
        <begin position="288"/>
        <end position="309"/>
    </location>
</feature>
<dbReference type="PROSITE" id="PS50928">
    <property type="entry name" value="ABC_TM1"/>
    <property type="match status" value="1"/>
</dbReference>
<dbReference type="InterPro" id="IPR025966">
    <property type="entry name" value="OppC_N"/>
</dbReference>
<comment type="subcellular location">
    <subcellularLocation>
        <location evidence="1 7">Cell membrane</location>
        <topology evidence="1 7">Multi-pass membrane protein</topology>
    </subcellularLocation>
</comment>
<dbReference type="PANTHER" id="PTHR43386">
    <property type="entry name" value="OLIGOPEPTIDE TRANSPORT SYSTEM PERMEASE PROTEIN APPC"/>
    <property type="match status" value="1"/>
</dbReference>
<dbReference type="InterPro" id="IPR000515">
    <property type="entry name" value="MetI-like"/>
</dbReference>
<dbReference type="OrthoDB" id="9797472at2"/>
<feature type="domain" description="ABC transmembrane type-1" evidence="9">
    <location>
        <begin position="116"/>
        <end position="306"/>
    </location>
</feature>
<evidence type="ECO:0000259" key="9">
    <source>
        <dbReference type="PROSITE" id="PS50928"/>
    </source>
</evidence>
<keyword evidence="6 7" id="KW-0472">Membrane</keyword>
<keyword evidence="3" id="KW-1003">Cell membrane</keyword>
<dbReference type="eggNOG" id="COG1173">
    <property type="taxonomic scope" value="Bacteria"/>
</dbReference>
<feature type="transmembrane region" description="Helical" evidence="7">
    <location>
        <begin position="179"/>
        <end position="198"/>
    </location>
</feature>
<evidence type="ECO:0000313" key="11">
    <source>
        <dbReference type="Proteomes" id="UP000030147"/>
    </source>
</evidence>
<dbReference type="PANTHER" id="PTHR43386:SF22">
    <property type="entry name" value="OLIGOPEPTIDE TRANSPORT SYSTEM PERMEASE PROTEIN OPPC"/>
    <property type="match status" value="1"/>
</dbReference>
<keyword evidence="4 7" id="KW-0812">Transmembrane</keyword>
<sequence length="319" mass="35376">MLPATEEKEQQTNPSDIPDDWFKPKQKDTSEAESVVRPSLSYWEDAWHRLRKNKMAMGGLVFLILLGFMAIFGPMLSPHTVGETTLSNQNKPPSSDHWFGTDKLGRDVFTRTWFGARISLFVGIMAALIDFFIGVAYGGIAGYKGGRTDSVMMRIIEILYGLPYLLVVILLLVVMGPSLATIIVALTVTGWVGMARIVRGQVLQLKNYEFVLASQSFGAKTKRIIQKNLLPNTMGPIIVQMTLTVPTAIFAEAFLSFLGLGIQSPYASWGVMANDSLGVILSGHWWRLFFPAFFISATMFAFNVLGDGLQDALDPKLRR</sequence>
<evidence type="ECO:0000256" key="1">
    <source>
        <dbReference type="ARBA" id="ARBA00004651"/>
    </source>
</evidence>
<evidence type="ECO:0000256" key="3">
    <source>
        <dbReference type="ARBA" id="ARBA00022475"/>
    </source>
</evidence>
<evidence type="ECO:0000256" key="7">
    <source>
        <dbReference type="RuleBase" id="RU363032"/>
    </source>
</evidence>
<keyword evidence="2 7" id="KW-0813">Transport</keyword>
<dbReference type="SUPFAM" id="SSF161098">
    <property type="entry name" value="MetI-like"/>
    <property type="match status" value="1"/>
</dbReference>
<evidence type="ECO:0000256" key="6">
    <source>
        <dbReference type="ARBA" id="ARBA00023136"/>
    </source>
</evidence>
<reference evidence="10" key="1">
    <citation type="submission" date="2013-08" db="EMBL/GenBank/DDBJ databases">
        <title>Genome of Pontibacillus yanchengensis.</title>
        <authorList>
            <person name="Wang Q."/>
            <person name="Wang G."/>
        </authorList>
    </citation>
    <scope>NUCLEOTIDE SEQUENCE</scope>
    <source>
        <strain evidence="10">Y32</strain>
    </source>
</reference>
<dbReference type="GO" id="GO:0055085">
    <property type="term" value="P:transmembrane transport"/>
    <property type="evidence" value="ECO:0007669"/>
    <property type="project" value="InterPro"/>
</dbReference>
<dbReference type="Proteomes" id="UP000030147">
    <property type="component" value="Unassembled WGS sequence"/>
</dbReference>
<evidence type="ECO:0000313" key="10">
    <source>
        <dbReference type="EMBL" id="KGP74614.1"/>
    </source>
</evidence>
<evidence type="ECO:0000256" key="4">
    <source>
        <dbReference type="ARBA" id="ARBA00022692"/>
    </source>
</evidence>
<feature type="transmembrane region" description="Helical" evidence="7">
    <location>
        <begin position="155"/>
        <end position="173"/>
    </location>
</feature>
<evidence type="ECO:0000256" key="5">
    <source>
        <dbReference type="ARBA" id="ARBA00022989"/>
    </source>
</evidence>
<feature type="compositionally biased region" description="Basic and acidic residues" evidence="8">
    <location>
        <begin position="20"/>
        <end position="30"/>
    </location>
</feature>
<keyword evidence="5 7" id="KW-1133">Transmembrane helix</keyword>
<gene>
    <name evidence="10" type="ORF">N782_00815</name>
</gene>
<dbReference type="CDD" id="cd06261">
    <property type="entry name" value="TM_PBP2"/>
    <property type="match status" value="1"/>
</dbReference>
<feature type="transmembrane region" description="Helical" evidence="7">
    <location>
        <begin position="237"/>
        <end position="262"/>
    </location>
</feature>
<keyword evidence="11" id="KW-1185">Reference proteome</keyword>
<feature type="region of interest" description="Disordered" evidence="8">
    <location>
        <begin position="1"/>
        <end position="32"/>
    </location>
</feature>
<dbReference type="AlphaFoldDB" id="A0A0A2TGC1"/>
<proteinExistence type="inferred from homology"/>
<feature type="transmembrane region" description="Helical" evidence="7">
    <location>
        <begin position="118"/>
        <end position="143"/>
    </location>
</feature>
<feature type="transmembrane region" description="Helical" evidence="7">
    <location>
        <begin position="56"/>
        <end position="76"/>
    </location>
</feature>
<evidence type="ECO:0000256" key="2">
    <source>
        <dbReference type="ARBA" id="ARBA00022448"/>
    </source>
</evidence>
<dbReference type="InterPro" id="IPR035906">
    <property type="entry name" value="MetI-like_sf"/>
</dbReference>
<comment type="similarity">
    <text evidence="7">Belongs to the binding-protein-dependent transport system permease family.</text>
</comment>
<dbReference type="GO" id="GO:0005886">
    <property type="term" value="C:plasma membrane"/>
    <property type="evidence" value="ECO:0007669"/>
    <property type="project" value="UniProtKB-SubCell"/>
</dbReference>
<reference evidence="10" key="2">
    <citation type="journal article" date="2015" name="Stand. Genomic Sci.">
        <title>High quality draft genome sequence of the moderately halophilic bacterium Pontibacillus yanchengensis Y32(T) and comparison among Pontibacillus genomes.</title>
        <authorList>
            <person name="Huang J."/>
            <person name="Qiao Z.X."/>
            <person name="Tang J.W."/>
            <person name="Wang G."/>
        </authorList>
    </citation>
    <scope>NUCLEOTIDE SEQUENCE [LARGE SCALE GENOMIC DNA]</scope>
    <source>
        <strain evidence="10">Y32</strain>
    </source>
</reference>
<protein>
    <submittedName>
        <fullName evidence="10">Diguanylate cyclase</fullName>
    </submittedName>
</protein>
<comment type="caution">
    <text evidence="10">The sequence shown here is derived from an EMBL/GenBank/DDBJ whole genome shotgun (WGS) entry which is preliminary data.</text>
</comment>
<dbReference type="Pfam" id="PF12911">
    <property type="entry name" value="OppC_N"/>
    <property type="match status" value="1"/>
</dbReference>
<feature type="compositionally biased region" description="Basic and acidic residues" evidence="8">
    <location>
        <begin position="1"/>
        <end position="10"/>
    </location>
</feature>